<reference evidence="1 3" key="1">
    <citation type="submission" date="2012-11" db="EMBL/GenBank/DDBJ databases">
        <title>Whole genome sequence of Acetobacter cibinongensis 4H-1.</title>
        <authorList>
            <person name="Azuma Y."/>
            <person name="Higashiura N."/>
            <person name="Hirakawa H."/>
            <person name="Matsushita K."/>
        </authorList>
    </citation>
    <scope>NUCLEOTIDE SEQUENCE [LARGE SCALE GENOMIC DNA]</scope>
    <source>
        <strain evidence="1 3">4H-1</strain>
    </source>
</reference>
<dbReference type="EMBL" id="BJVU01000001">
    <property type="protein sequence ID" value="GEL57580.1"/>
    <property type="molecule type" value="Genomic_DNA"/>
</dbReference>
<organism evidence="1 3">
    <name type="scientific">Acetobacter cibinongensis</name>
    <dbReference type="NCBI Taxonomy" id="146475"/>
    <lineage>
        <taxon>Bacteria</taxon>
        <taxon>Pseudomonadati</taxon>
        <taxon>Pseudomonadota</taxon>
        <taxon>Alphaproteobacteria</taxon>
        <taxon>Acetobacterales</taxon>
        <taxon>Acetobacteraceae</taxon>
        <taxon>Acetobacter</taxon>
    </lineage>
</organism>
<accession>A0A6N3SJS3</accession>
<accession>A0A0D6N2L5</accession>
<comment type="caution">
    <text evidence="1">The sequence shown here is derived from an EMBL/GenBank/DDBJ whole genome shotgun (WGS) entry which is preliminary data.</text>
</comment>
<evidence type="ECO:0000313" key="1">
    <source>
        <dbReference type="EMBL" id="GAN59960.1"/>
    </source>
</evidence>
<keyword evidence="4" id="KW-1185">Reference proteome</keyword>
<dbReference type="Proteomes" id="UP000321891">
    <property type="component" value="Unassembled WGS sequence"/>
</dbReference>
<evidence type="ECO:0000313" key="2">
    <source>
        <dbReference type="EMBL" id="GEL57580.1"/>
    </source>
</evidence>
<gene>
    <name evidence="1" type="ORF">Abci_008_093</name>
    <name evidence="2" type="ORF">ACI01nite_01820</name>
</gene>
<name>A0A0D6N2L5_9PROT</name>
<dbReference type="Proteomes" id="UP000032671">
    <property type="component" value="Unassembled WGS sequence"/>
</dbReference>
<reference evidence="2 4" key="2">
    <citation type="submission" date="2019-07" db="EMBL/GenBank/DDBJ databases">
        <title>Whole genome shotgun sequence of Acetobacter cibinongensis NBRC 16605.</title>
        <authorList>
            <person name="Hosoyama A."/>
            <person name="Uohara A."/>
            <person name="Ohji S."/>
            <person name="Ichikawa N."/>
        </authorList>
    </citation>
    <scope>NUCLEOTIDE SEQUENCE [LARGE SCALE GENOMIC DNA]</scope>
    <source>
        <strain evidence="2 4">NBRC 16605</strain>
    </source>
</reference>
<evidence type="ECO:0000313" key="3">
    <source>
        <dbReference type="Proteomes" id="UP000032671"/>
    </source>
</evidence>
<sequence length="105" mass="11144">MSTTQKLETFGVIDPGPNVLLEVIRAPNAIEAVKRLETKMRGADYVSGRVYAEGGENSLEGKGPAYLVYNLTDSGLDEEGLAGGDAGLVRDRAEEVGVFTSTPKN</sequence>
<protein>
    <submittedName>
        <fullName evidence="1">Uncharacterized protein</fullName>
    </submittedName>
</protein>
<dbReference type="EMBL" id="BAMV01000008">
    <property type="protein sequence ID" value="GAN59960.1"/>
    <property type="molecule type" value="Genomic_DNA"/>
</dbReference>
<evidence type="ECO:0000313" key="4">
    <source>
        <dbReference type="Proteomes" id="UP000321891"/>
    </source>
</evidence>
<proteinExistence type="predicted"/>
<dbReference type="STRING" id="1231339.Abci_008_093"/>
<dbReference type="AlphaFoldDB" id="A0A0D6N2L5"/>
<dbReference type="RefSeq" id="WP_048838037.1">
    <property type="nucleotide sequence ID" value="NZ_BAMV01000008.1"/>
</dbReference>